<dbReference type="EMBL" id="CP046640">
    <property type="protein sequence ID" value="QTL98160.1"/>
    <property type="molecule type" value="Genomic_DNA"/>
</dbReference>
<evidence type="ECO:0000256" key="4">
    <source>
        <dbReference type="ARBA" id="ARBA00022833"/>
    </source>
</evidence>
<name>A0A8A7KA89_9FIRM</name>
<dbReference type="GO" id="GO:0046872">
    <property type="term" value="F:metal ion binding"/>
    <property type="evidence" value="ECO:0007669"/>
    <property type="project" value="UniProtKB-KW"/>
</dbReference>
<dbReference type="Gene3D" id="3.30.2010.10">
    <property type="entry name" value="Metalloproteases ('zincins'), catalytic domain"/>
    <property type="match status" value="1"/>
</dbReference>
<dbReference type="KEGG" id="ifn:GM661_09305"/>
<dbReference type="Proteomes" id="UP000665020">
    <property type="component" value="Chromosome"/>
</dbReference>
<dbReference type="InterPro" id="IPR051156">
    <property type="entry name" value="Mito/Outer_Membr_Metalloprot"/>
</dbReference>
<dbReference type="GO" id="GO:0004222">
    <property type="term" value="F:metalloendopeptidase activity"/>
    <property type="evidence" value="ECO:0007669"/>
    <property type="project" value="InterPro"/>
</dbReference>
<protein>
    <submittedName>
        <fullName evidence="8">M48 family metalloprotease</fullName>
    </submittedName>
</protein>
<evidence type="ECO:0000313" key="8">
    <source>
        <dbReference type="EMBL" id="QTL98160.1"/>
    </source>
</evidence>
<accession>A0A8A7KA89</accession>
<keyword evidence="1 6" id="KW-0645">Protease</keyword>
<keyword evidence="9" id="KW-1185">Reference proteome</keyword>
<feature type="domain" description="Peptidase M48" evidence="7">
    <location>
        <begin position="74"/>
        <end position="237"/>
    </location>
</feature>
<dbReference type="SUPFAM" id="SSF55486">
    <property type="entry name" value="Metalloproteases ('zincins'), catalytic domain"/>
    <property type="match status" value="1"/>
</dbReference>
<dbReference type="InterPro" id="IPR001915">
    <property type="entry name" value="Peptidase_M48"/>
</dbReference>
<proteinExistence type="inferred from homology"/>
<keyword evidence="2" id="KW-0479">Metal-binding</keyword>
<sequence>MKISFKRYFWFLSIFIVLLLLSSVTFAVSDYEEYVAKLNLDDLYDEYGDNIYKLDGNDYFVKILDNLTNRLDTKLHFEIHYVDSDVVNAYYIGDGKVVLFRGLLDRLANSDQRAAVIAHEMGHGVNDHIDGQLKSVIGLGIGSWLLDQIVGKDSSDNTYNLLKKFGLTLINKGYSRENEEEADLFSVKLLDKSGYNPSGAVQVMQILDRLNGSYNSELLELLQTHPNPQTRIEYMTKEIKKTTGKKPEYLSGEYLDLYFND</sequence>
<evidence type="ECO:0000256" key="2">
    <source>
        <dbReference type="ARBA" id="ARBA00022723"/>
    </source>
</evidence>
<evidence type="ECO:0000256" key="5">
    <source>
        <dbReference type="ARBA" id="ARBA00023049"/>
    </source>
</evidence>
<dbReference type="GO" id="GO:0051603">
    <property type="term" value="P:proteolysis involved in protein catabolic process"/>
    <property type="evidence" value="ECO:0007669"/>
    <property type="project" value="TreeGrafter"/>
</dbReference>
<evidence type="ECO:0000313" key="9">
    <source>
        <dbReference type="Proteomes" id="UP000665020"/>
    </source>
</evidence>
<comment type="cofactor">
    <cofactor evidence="6">
        <name>Zn(2+)</name>
        <dbReference type="ChEBI" id="CHEBI:29105"/>
    </cofactor>
    <text evidence="6">Binds 1 zinc ion per subunit.</text>
</comment>
<dbReference type="Pfam" id="PF01435">
    <property type="entry name" value="Peptidase_M48"/>
    <property type="match status" value="1"/>
</dbReference>
<dbReference type="PANTHER" id="PTHR22726:SF1">
    <property type="entry name" value="METALLOENDOPEPTIDASE OMA1, MITOCHONDRIAL"/>
    <property type="match status" value="1"/>
</dbReference>
<evidence type="ECO:0000256" key="6">
    <source>
        <dbReference type="RuleBase" id="RU003983"/>
    </source>
</evidence>
<keyword evidence="5 6" id="KW-0482">Metalloprotease</keyword>
<gene>
    <name evidence="8" type="ORF">GM661_09305</name>
</gene>
<dbReference type="RefSeq" id="WP_230869734.1">
    <property type="nucleotide sequence ID" value="NZ_CP046640.1"/>
</dbReference>
<dbReference type="CDD" id="cd07324">
    <property type="entry name" value="M48C_Oma1-like"/>
    <property type="match status" value="1"/>
</dbReference>
<keyword evidence="3 6" id="KW-0378">Hydrolase</keyword>
<comment type="similarity">
    <text evidence="6">Belongs to the peptidase M48 family.</text>
</comment>
<dbReference type="GO" id="GO:0016020">
    <property type="term" value="C:membrane"/>
    <property type="evidence" value="ECO:0007669"/>
    <property type="project" value="TreeGrafter"/>
</dbReference>
<reference evidence="8" key="1">
    <citation type="submission" date="2019-12" db="EMBL/GenBank/DDBJ databases">
        <authorList>
            <person name="zhang j."/>
            <person name="sun C.M."/>
        </authorList>
    </citation>
    <scope>NUCLEOTIDE SEQUENCE</scope>
    <source>
        <strain evidence="8">NS-1</strain>
    </source>
</reference>
<dbReference type="AlphaFoldDB" id="A0A8A7KA89"/>
<evidence type="ECO:0000256" key="3">
    <source>
        <dbReference type="ARBA" id="ARBA00022801"/>
    </source>
</evidence>
<dbReference type="PANTHER" id="PTHR22726">
    <property type="entry name" value="METALLOENDOPEPTIDASE OMA1"/>
    <property type="match status" value="1"/>
</dbReference>
<keyword evidence="4 6" id="KW-0862">Zinc</keyword>
<evidence type="ECO:0000259" key="7">
    <source>
        <dbReference type="Pfam" id="PF01435"/>
    </source>
</evidence>
<evidence type="ECO:0000256" key="1">
    <source>
        <dbReference type="ARBA" id="ARBA00022670"/>
    </source>
</evidence>
<organism evidence="8 9">
    <name type="scientific">Iocasia fonsfrigidae</name>
    <dbReference type="NCBI Taxonomy" id="2682810"/>
    <lineage>
        <taxon>Bacteria</taxon>
        <taxon>Bacillati</taxon>
        <taxon>Bacillota</taxon>
        <taxon>Clostridia</taxon>
        <taxon>Halanaerobiales</taxon>
        <taxon>Halanaerobiaceae</taxon>
        <taxon>Iocasia</taxon>
    </lineage>
</organism>